<dbReference type="PANTHER" id="PTHR15263:SF1">
    <property type="entry name" value="NF-KAPPA-B INHIBITOR-LIKE PROTEIN 1"/>
    <property type="match status" value="1"/>
</dbReference>
<proteinExistence type="predicted"/>
<evidence type="ECO:0000313" key="7">
    <source>
        <dbReference type="EMBL" id="KAH0556388.1"/>
    </source>
</evidence>
<accession>A0A9P8RLS1</accession>
<evidence type="ECO:0000256" key="2">
    <source>
        <dbReference type="ARBA" id="ARBA00022553"/>
    </source>
</evidence>
<gene>
    <name evidence="7" type="ORF">GP486_005690</name>
</gene>
<sequence>MASPEFEDTARVDGYSSSRRSKFRFKSKSRSISTDDKNTSYPRKRYKSLRHRDEQQRHDHHYHRPKRQRRSREGQTIDDPTLYDDTHLPNSRSSQYLSPDAAFRESLFDAMADDEGAAYWEGVFGQPLHVYPKEKPGPDGELEQMTDEEYTAYVRAKMYEKTHQHIIEEKARREEAKRQERETTEKSRRMQQEHAAFQKDIEESLRRGEERTRKKRVKERWRNYTKAWQDFGSTRLGVNVDSTRQVENVRRRIPWPVETGQFSDVSREGVEKFFLSAPSACESQGEKLDLQAILKIERVRWHPDKMQQRLGGEGLDRDTMAAVTAVFQVVDRLWSEMRDKKPQTT</sequence>
<evidence type="ECO:0000256" key="6">
    <source>
        <dbReference type="SAM" id="MobiDB-lite"/>
    </source>
</evidence>
<evidence type="ECO:0000256" key="1">
    <source>
        <dbReference type="ARBA" id="ARBA00004123"/>
    </source>
</evidence>
<evidence type="ECO:0008006" key="9">
    <source>
        <dbReference type="Google" id="ProtNLM"/>
    </source>
</evidence>
<dbReference type="InterPro" id="IPR038753">
    <property type="entry name" value="NFKBIL1"/>
</dbReference>
<organism evidence="7 8">
    <name type="scientific">Trichoglossum hirsutum</name>
    <dbReference type="NCBI Taxonomy" id="265104"/>
    <lineage>
        <taxon>Eukaryota</taxon>
        <taxon>Fungi</taxon>
        <taxon>Dikarya</taxon>
        <taxon>Ascomycota</taxon>
        <taxon>Pezizomycotina</taxon>
        <taxon>Geoglossomycetes</taxon>
        <taxon>Geoglossales</taxon>
        <taxon>Geoglossaceae</taxon>
        <taxon>Trichoglossum</taxon>
    </lineage>
</organism>
<evidence type="ECO:0000256" key="4">
    <source>
        <dbReference type="ARBA" id="ARBA00023043"/>
    </source>
</evidence>
<keyword evidence="3" id="KW-0677">Repeat</keyword>
<protein>
    <recommendedName>
        <fullName evidence="9">J domain-containing protein</fullName>
    </recommendedName>
</protein>
<comment type="caution">
    <text evidence="7">The sequence shown here is derived from an EMBL/GenBank/DDBJ whole genome shotgun (WGS) entry which is preliminary data.</text>
</comment>
<name>A0A9P8RLS1_9PEZI</name>
<evidence type="ECO:0000256" key="3">
    <source>
        <dbReference type="ARBA" id="ARBA00022737"/>
    </source>
</evidence>
<dbReference type="Proteomes" id="UP000750711">
    <property type="component" value="Unassembled WGS sequence"/>
</dbReference>
<comment type="subcellular location">
    <subcellularLocation>
        <location evidence="1">Nucleus</location>
    </subcellularLocation>
</comment>
<keyword evidence="8" id="KW-1185">Reference proteome</keyword>
<keyword evidence="5" id="KW-0539">Nucleus</keyword>
<feature type="region of interest" description="Disordered" evidence="6">
    <location>
        <begin position="171"/>
        <end position="196"/>
    </location>
</feature>
<dbReference type="GO" id="GO:0043124">
    <property type="term" value="P:negative regulation of canonical NF-kappaB signal transduction"/>
    <property type="evidence" value="ECO:0007669"/>
    <property type="project" value="InterPro"/>
</dbReference>
<evidence type="ECO:0000313" key="8">
    <source>
        <dbReference type="Proteomes" id="UP000750711"/>
    </source>
</evidence>
<dbReference type="AlphaFoldDB" id="A0A9P8RLS1"/>
<reference evidence="7" key="1">
    <citation type="submission" date="2021-03" db="EMBL/GenBank/DDBJ databases">
        <title>Comparative genomics and phylogenomic investigation of the class Geoglossomycetes provide insights into ecological specialization and systematics.</title>
        <authorList>
            <person name="Melie T."/>
            <person name="Pirro S."/>
            <person name="Miller A.N."/>
            <person name="Quandt A."/>
        </authorList>
    </citation>
    <scope>NUCLEOTIDE SEQUENCE</scope>
    <source>
        <strain evidence="7">CAQ_001_2017</strain>
    </source>
</reference>
<feature type="region of interest" description="Disordered" evidence="6">
    <location>
        <begin position="1"/>
        <end position="98"/>
    </location>
</feature>
<feature type="compositionally biased region" description="Polar residues" evidence="6">
    <location>
        <begin position="88"/>
        <end position="97"/>
    </location>
</feature>
<dbReference type="EMBL" id="JAGHQM010001115">
    <property type="protein sequence ID" value="KAH0556388.1"/>
    <property type="molecule type" value="Genomic_DNA"/>
</dbReference>
<keyword evidence="2" id="KW-0597">Phosphoprotein</keyword>
<dbReference type="PANTHER" id="PTHR15263">
    <property type="entry name" value="I-KAPPA-B-LIKE PROTEIN IKBL"/>
    <property type="match status" value="1"/>
</dbReference>
<dbReference type="GO" id="GO:0005634">
    <property type="term" value="C:nucleus"/>
    <property type="evidence" value="ECO:0007669"/>
    <property type="project" value="UniProtKB-SubCell"/>
</dbReference>
<evidence type="ECO:0000256" key="5">
    <source>
        <dbReference type="ARBA" id="ARBA00023242"/>
    </source>
</evidence>
<keyword evidence="4" id="KW-0040">ANK repeat</keyword>
<feature type="compositionally biased region" description="Basic residues" evidence="6">
    <location>
        <begin position="19"/>
        <end position="29"/>
    </location>
</feature>
<feature type="compositionally biased region" description="Basic residues" evidence="6">
    <location>
        <begin position="58"/>
        <end position="70"/>
    </location>
</feature>